<accession>A0A0C1JTX7</accession>
<organism evidence="1 2">
    <name type="scientific">Candidatus Protochlamydia amoebophila</name>
    <dbReference type="NCBI Taxonomy" id="362787"/>
    <lineage>
        <taxon>Bacteria</taxon>
        <taxon>Pseudomonadati</taxon>
        <taxon>Chlamydiota</taxon>
        <taxon>Chlamydiia</taxon>
        <taxon>Parachlamydiales</taxon>
        <taxon>Parachlamydiaceae</taxon>
        <taxon>Candidatus Protochlamydia</taxon>
    </lineage>
</organism>
<comment type="caution">
    <text evidence="1">The sequence shown here is derived from an EMBL/GenBank/DDBJ whole genome shotgun (WGS) entry which is preliminary data.</text>
</comment>
<evidence type="ECO:0000313" key="2">
    <source>
        <dbReference type="Proteomes" id="UP000031465"/>
    </source>
</evidence>
<dbReference type="AlphaFoldDB" id="A0A0C1JTX7"/>
<dbReference type="Proteomes" id="UP000031465">
    <property type="component" value="Unassembled WGS sequence"/>
</dbReference>
<sequence>MSAKKNEIFDPKSYAMFLEHIGKDINLNFEFIPLIINKKNKI</sequence>
<proteinExistence type="predicted"/>
<name>A0A0C1JTX7_9BACT</name>
<evidence type="ECO:0000313" key="1">
    <source>
        <dbReference type="EMBL" id="KIC70682.1"/>
    </source>
</evidence>
<protein>
    <submittedName>
        <fullName evidence="1">Uncharacterized protein</fullName>
    </submittedName>
</protein>
<gene>
    <name evidence="1" type="ORF">DB44_GO00020</name>
</gene>
<reference evidence="1 2" key="1">
    <citation type="journal article" date="2014" name="Mol. Biol. Evol.">
        <title>Massive expansion of Ubiquitination-related gene families within the Chlamydiae.</title>
        <authorList>
            <person name="Domman D."/>
            <person name="Collingro A."/>
            <person name="Lagkouvardos I."/>
            <person name="Gehre L."/>
            <person name="Weinmaier T."/>
            <person name="Rattei T."/>
            <person name="Subtil A."/>
            <person name="Horn M."/>
        </authorList>
    </citation>
    <scope>NUCLEOTIDE SEQUENCE [LARGE SCALE GENOMIC DNA]</scope>
    <source>
        <strain evidence="1 2">EI2</strain>
    </source>
</reference>
<dbReference type="EMBL" id="JSAN01000157">
    <property type="protein sequence ID" value="KIC70682.1"/>
    <property type="molecule type" value="Genomic_DNA"/>
</dbReference>